<dbReference type="SUPFAM" id="SSF46689">
    <property type="entry name" value="Homeodomain-like"/>
    <property type="match status" value="2"/>
</dbReference>
<keyword evidence="6" id="KW-1185">Reference proteome</keyword>
<evidence type="ECO:0000259" key="4">
    <source>
        <dbReference type="PROSITE" id="PS01124"/>
    </source>
</evidence>
<organism evidence="5 6">
    <name type="scientific">Blautia hansenii</name>
    <name type="common">Ruminococcus hansenii</name>
    <dbReference type="NCBI Taxonomy" id="1322"/>
    <lineage>
        <taxon>Bacteria</taxon>
        <taxon>Bacillati</taxon>
        <taxon>Bacillota</taxon>
        <taxon>Clostridia</taxon>
        <taxon>Lachnospirales</taxon>
        <taxon>Lachnospiraceae</taxon>
        <taxon>Blautia</taxon>
    </lineage>
</organism>
<evidence type="ECO:0000256" key="2">
    <source>
        <dbReference type="ARBA" id="ARBA00023125"/>
    </source>
</evidence>
<dbReference type="Pfam" id="PF12833">
    <property type="entry name" value="HTH_18"/>
    <property type="match status" value="1"/>
</dbReference>
<evidence type="ECO:0000313" key="6">
    <source>
        <dbReference type="Proteomes" id="UP000822142"/>
    </source>
</evidence>
<dbReference type="EMBL" id="JAAITA010000007">
    <property type="protein sequence ID" value="NSJ85983.1"/>
    <property type="molecule type" value="Genomic_DNA"/>
</dbReference>
<protein>
    <submittedName>
        <fullName evidence="5">Helix-turn-helix domain-containing protein</fullName>
    </submittedName>
</protein>
<comment type="caution">
    <text evidence="5">The sequence shown here is derived from an EMBL/GenBank/DDBJ whole genome shotgun (WGS) entry which is preliminary data.</text>
</comment>
<keyword evidence="3" id="KW-0804">Transcription</keyword>
<dbReference type="PANTHER" id="PTHR43280:SF28">
    <property type="entry name" value="HTH-TYPE TRANSCRIPTIONAL ACTIVATOR RHAS"/>
    <property type="match status" value="1"/>
</dbReference>
<dbReference type="RefSeq" id="WP_173749008.1">
    <property type="nucleotide sequence ID" value="NZ_JAAITA010000007.1"/>
</dbReference>
<sequence length="249" mass="28246">MEIFNTDSFDFLDKKTRKILLESRESFIPHTPYLYEKNMLEAVRMGDADLAEERLRLMGTTGKAGTLSQNPLRQAQIIMISFTTQVTRAAMDAGVPENLAYAMSDSYIQTSESCTCVEQIQKLQTRAIRDFANAVKHRKLSPAFSRSVRKAINYIQSHVQDKITLKELGELSGLSTGRFSHLFREETGLSPMAYVRQEKIDTAKNMLLYTDYSVSEISTILCFSSESHFIKIFRQTTGLSPGKYRHTSA</sequence>
<reference evidence="5 6" key="1">
    <citation type="journal article" date="2020" name="Cell Host Microbe">
        <title>Functional and Genomic Variation between Human-Derived Isolates of Lachnospiraceae Reveals Inter- and Intra-Species Diversity.</title>
        <authorList>
            <person name="Sorbara M.T."/>
            <person name="Littmann E.R."/>
            <person name="Fontana E."/>
            <person name="Moody T.U."/>
            <person name="Kohout C.E."/>
            <person name="Gjonbalaj M."/>
            <person name="Eaton V."/>
            <person name="Seok R."/>
            <person name="Leiner I.M."/>
            <person name="Pamer E.G."/>
        </authorList>
    </citation>
    <scope>NUCLEOTIDE SEQUENCE [LARGE SCALE GENOMIC DNA]</scope>
    <source>
        <strain evidence="5 6">MSK.15.26</strain>
    </source>
</reference>
<dbReference type="PROSITE" id="PS01124">
    <property type="entry name" value="HTH_ARAC_FAMILY_2"/>
    <property type="match status" value="1"/>
</dbReference>
<dbReference type="PANTHER" id="PTHR43280">
    <property type="entry name" value="ARAC-FAMILY TRANSCRIPTIONAL REGULATOR"/>
    <property type="match status" value="1"/>
</dbReference>
<name>A0ABX2I697_BLAHA</name>
<dbReference type="InterPro" id="IPR020449">
    <property type="entry name" value="Tscrpt_reg_AraC-type_HTH"/>
</dbReference>
<gene>
    <name evidence="5" type="ORF">G5A70_07320</name>
</gene>
<evidence type="ECO:0000313" key="5">
    <source>
        <dbReference type="EMBL" id="NSJ85983.1"/>
    </source>
</evidence>
<keyword evidence="1" id="KW-0805">Transcription regulation</keyword>
<dbReference type="InterPro" id="IPR018060">
    <property type="entry name" value="HTH_AraC"/>
</dbReference>
<dbReference type="Proteomes" id="UP000822142">
    <property type="component" value="Unassembled WGS sequence"/>
</dbReference>
<dbReference type="Gene3D" id="1.10.10.60">
    <property type="entry name" value="Homeodomain-like"/>
    <property type="match status" value="2"/>
</dbReference>
<accession>A0ABX2I697</accession>
<feature type="domain" description="HTH araC/xylS-type" evidence="4">
    <location>
        <begin position="149"/>
        <end position="247"/>
    </location>
</feature>
<evidence type="ECO:0000256" key="3">
    <source>
        <dbReference type="ARBA" id="ARBA00023163"/>
    </source>
</evidence>
<evidence type="ECO:0000256" key="1">
    <source>
        <dbReference type="ARBA" id="ARBA00023015"/>
    </source>
</evidence>
<dbReference type="PRINTS" id="PR00032">
    <property type="entry name" value="HTHARAC"/>
</dbReference>
<proteinExistence type="predicted"/>
<dbReference type="SMART" id="SM00342">
    <property type="entry name" value="HTH_ARAC"/>
    <property type="match status" value="1"/>
</dbReference>
<dbReference type="InterPro" id="IPR009057">
    <property type="entry name" value="Homeodomain-like_sf"/>
</dbReference>
<keyword evidence="2" id="KW-0238">DNA-binding</keyword>